<sequence>MSEYTAAAAGTAALDARDWDTAITKLTQALKSARSPKWLIARSRAHIGKGDFANALRDAEYAHAAAAARGNRDLIRESQYRRAVAHFRLGEYGNADACARWAQGLVEGKQSSDPEFKNAVVNKDGFAIATRTQLEAGMRLAEEHRKNKEGGIVGDKSPRELNAACALRLQILSQMDKLAADDEKRRVTVKFAPSVSMDNFAAGEEAAREKTTGKEVKDEKKVEKEEVKAAAAESVRRAPPAQTDVRVDFFQSNNTVSVSVFAKGVPKDEFKVEYGEQELRMSHIPGHEPWYTIPLWGTIDPAGSKHTVTANKVEFQLKKAEVARWPALRRDPSAAATKAPEPAAPVAAPAAAAAPAKTSEASGPSYPTSSKSGAKNWDTVLADENDEDEKDINAFFKTLYKGATPEQQRAMMKSFTESNGTALSTDWDDVKGRTVQTQPPEGVEAKKWEA</sequence>
<accession>A0A9P6I490</accession>
<comment type="similarity">
    <text evidence="1">Belongs to the SGT1 family.</text>
</comment>
<comment type="caution">
    <text evidence="5">The sequence shown here is derived from an EMBL/GenBank/DDBJ whole genome shotgun (WGS) entry which is preliminary data.</text>
</comment>
<feature type="domain" description="SGS" evidence="3">
    <location>
        <begin position="365"/>
        <end position="450"/>
    </location>
</feature>
<dbReference type="InterPro" id="IPR007052">
    <property type="entry name" value="CS_dom"/>
</dbReference>
<keyword evidence="6" id="KW-1185">Reference proteome</keyword>
<dbReference type="SUPFAM" id="SSF48452">
    <property type="entry name" value="TPR-like"/>
    <property type="match status" value="1"/>
</dbReference>
<dbReference type="Gene3D" id="1.25.40.10">
    <property type="entry name" value="Tetratricopeptide repeat domain"/>
    <property type="match status" value="1"/>
</dbReference>
<name>A0A9P6I490_9PEZI</name>
<dbReference type="Pfam" id="PF04969">
    <property type="entry name" value="CS"/>
    <property type="match status" value="1"/>
</dbReference>
<dbReference type="InterPro" id="IPR007699">
    <property type="entry name" value="SGS_dom"/>
</dbReference>
<dbReference type="PANTHER" id="PTHR45862">
    <property type="entry name" value="PROTEIN SGT1 HOMOLOG"/>
    <property type="match status" value="1"/>
</dbReference>
<dbReference type="SUPFAM" id="SSF49764">
    <property type="entry name" value="HSP20-like chaperones"/>
    <property type="match status" value="1"/>
</dbReference>
<gene>
    <name evidence="5" type="ORF">CkaCkLH20_05324</name>
</gene>
<feature type="region of interest" description="Disordered" evidence="2">
    <location>
        <begin position="328"/>
        <end position="375"/>
    </location>
</feature>
<organism evidence="5 6">
    <name type="scientific">Colletotrichum karsti</name>
    <dbReference type="NCBI Taxonomy" id="1095194"/>
    <lineage>
        <taxon>Eukaryota</taxon>
        <taxon>Fungi</taxon>
        <taxon>Dikarya</taxon>
        <taxon>Ascomycota</taxon>
        <taxon>Pezizomycotina</taxon>
        <taxon>Sordariomycetes</taxon>
        <taxon>Hypocreomycetidae</taxon>
        <taxon>Glomerellales</taxon>
        <taxon>Glomerellaceae</taxon>
        <taxon>Colletotrichum</taxon>
        <taxon>Colletotrichum boninense species complex</taxon>
    </lineage>
</organism>
<evidence type="ECO:0000256" key="1">
    <source>
        <dbReference type="ARBA" id="ARBA00008509"/>
    </source>
</evidence>
<dbReference type="InterPro" id="IPR008978">
    <property type="entry name" value="HSP20-like_chaperone"/>
</dbReference>
<feature type="region of interest" description="Disordered" evidence="2">
    <location>
        <begin position="417"/>
        <end position="450"/>
    </location>
</feature>
<dbReference type="InterPro" id="IPR011990">
    <property type="entry name" value="TPR-like_helical_dom_sf"/>
</dbReference>
<reference evidence="5" key="2">
    <citation type="submission" date="2020-11" db="EMBL/GenBank/DDBJ databases">
        <title>Whole genome sequencing of Colletotrichum sp.</title>
        <authorList>
            <person name="Li H."/>
        </authorList>
    </citation>
    <scope>NUCLEOTIDE SEQUENCE</scope>
    <source>
        <strain evidence="5">CkLH20</strain>
    </source>
</reference>
<dbReference type="CDD" id="cd06466">
    <property type="entry name" value="p23_CS_SGT1_like"/>
    <property type="match status" value="1"/>
</dbReference>
<dbReference type="PROSITE" id="PS51048">
    <property type="entry name" value="SGS"/>
    <property type="match status" value="1"/>
</dbReference>
<dbReference type="OrthoDB" id="1898560at2759"/>
<proteinExistence type="inferred from homology"/>
<dbReference type="PROSITE" id="PS51203">
    <property type="entry name" value="CS"/>
    <property type="match status" value="1"/>
</dbReference>
<evidence type="ECO:0000313" key="6">
    <source>
        <dbReference type="Proteomes" id="UP000781932"/>
    </source>
</evidence>
<evidence type="ECO:0000259" key="4">
    <source>
        <dbReference type="PROSITE" id="PS51203"/>
    </source>
</evidence>
<dbReference type="GeneID" id="62161117"/>
<evidence type="ECO:0000313" key="5">
    <source>
        <dbReference type="EMBL" id="KAF9877058.1"/>
    </source>
</evidence>
<dbReference type="Gene3D" id="2.60.40.790">
    <property type="match status" value="1"/>
</dbReference>
<dbReference type="InterPro" id="IPR044563">
    <property type="entry name" value="Sgt1-like"/>
</dbReference>
<dbReference type="Proteomes" id="UP000781932">
    <property type="component" value="Unassembled WGS sequence"/>
</dbReference>
<dbReference type="EMBL" id="JAATWM020000015">
    <property type="protein sequence ID" value="KAF9877058.1"/>
    <property type="molecule type" value="Genomic_DNA"/>
</dbReference>
<dbReference type="Pfam" id="PF05002">
    <property type="entry name" value="SGS"/>
    <property type="match status" value="1"/>
</dbReference>
<feature type="domain" description="CS" evidence="4">
    <location>
        <begin position="242"/>
        <end position="329"/>
    </location>
</feature>
<evidence type="ECO:0000259" key="3">
    <source>
        <dbReference type="PROSITE" id="PS51048"/>
    </source>
</evidence>
<dbReference type="GO" id="GO:0051087">
    <property type="term" value="F:protein-folding chaperone binding"/>
    <property type="evidence" value="ECO:0007669"/>
    <property type="project" value="InterPro"/>
</dbReference>
<feature type="compositionally biased region" description="Low complexity" evidence="2">
    <location>
        <begin position="333"/>
        <end position="361"/>
    </location>
</feature>
<reference evidence="5" key="1">
    <citation type="submission" date="2020-03" db="EMBL/GenBank/DDBJ databases">
        <authorList>
            <person name="He L."/>
        </authorList>
    </citation>
    <scope>NUCLEOTIDE SEQUENCE</scope>
    <source>
        <strain evidence="5">CkLH20</strain>
    </source>
</reference>
<protein>
    <submittedName>
        <fullName evidence="5">CS domain-containing protein</fullName>
    </submittedName>
</protein>
<dbReference type="AlphaFoldDB" id="A0A9P6I490"/>
<evidence type="ECO:0000256" key="2">
    <source>
        <dbReference type="SAM" id="MobiDB-lite"/>
    </source>
</evidence>
<dbReference type="RefSeq" id="XP_038746519.1">
    <property type="nucleotide sequence ID" value="XM_038888043.1"/>
</dbReference>